<dbReference type="InterPro" id="IPR053175">
    <property type="entry name" value="DHMBA_Reg_Transcription_Factor"/>
</dbReference>
<protein>
    <recommendedName>
        <fullName evidence="5">Zn(2)-C6 fungal-type domain-containing protein</fullName>
    </recommendedName>
</protein>
<sequence length="577" mass="63541">MSGQEDKGAGFNGCDETRPVCNQCTKSRRHCSGYRSDFDILHRDETQATAARARKSEAKKAAKRAAEEGRPFTTFESTPPENTAQGNGAWEVTLVSPGSSASSAPAISSTTTSHLEVACPTAAPAVPLHQRASHFFAWNFIMVPAQRGRNSGHLEYLLPLLNAESRADSPFQLAYSACALAAMSNRLKADTMDLMELSFMQHSRALLAVNKALRNPSESKTDSTLATVLLLSLFEKITAAKEIGMLAWRTHIEGAMQLVRSRGKEMVRSKVSVLLFNAVRMQIIARTLSSGTSTGMGVNWWLPESVAEDSIGARCQRFSLETSDLRAEVTRLMASLPRNDQGLDIMLEMLRKVQGLDHRIASWLRSLPAEYQPTPLYWEDKVLGDGEAKHTAVYPGRVDVYYDLMIANAWNASRSTRIILMSLLIRVAAWLCSPADFRSTPEYATAVRTSKTNIADIISTVPYMLRMHRANIPYPGTSAPGAFACGDDEQSKMLGGLMVAWPLSTVRTSDYTTDEQRDWAVGRLNFIANELGVKYASSLAAAKIRFPSMLIRRDGLMPAKDPLLDIQQTLSKVVPVR</sequence>
<comment type="caution">
    <text evidence="3">The sequence shown here is derived from an EMBL/GenBank/DDBJ whole genome shotgun (WGS) entry which is preliminary data.</text>
</comment>
<dbReference type="Pfam" id="PF11951">
    <property type="entry name" value="Fungal_trans_2"/>
    <property type="match status" value="1"/>
</dbReference>
<dbReference type="STRING" id="356882.A0A423VP12"/>
<keyword evidence="1" id="KW-0539">Nucleus</keyword>
<dbReference type="InterPro" id="IPR021858">
    <property type="entry name" value="Fun_TF"/>
</dbReference>
<feature type="compositionally biased region" description="Basic and acidic residues" evidence="2">
    <location>
        <begin position="54"/>
        <end position="70"/>
    </location>
</feature>
<name>A0A423VP12_9PEZI</name>
<gene>
    <name evidence="3" type="ORF">VMCG_09081</name>
</gene>
<dbReference type="PANTHER" id="PTHR38791:SF13">
    <property type="entry name" value="ZN(2)-C6 FUNGAL-TYPE DOMAIN-CONTAINING PROTEIN"/>
    <property type="match status" value="1"/>
</dbReference>
<accession>A0A423VP12</accession>
<evidence type="ECO:0000313" key="4">
    <source>
        <dbReference type="Proteomes" id="UP000283895"/>
    </source>
</evidence>
<evidence type="ECO:0000256" key="2">
    <source>
        <dbReference type="SAM" id="MobiDB-lite"/>
    </source>
</evidence>
<feature type="region of interest" description="Disordered" evidence="2">
    <location>
        <begin position="48"/>
        <end position="86"/>
    </location>
</feature>
<dbReference type="PANTHER" id="PTHR38791">
    <property type="entry name" value="ZN(II)2CYS6 TRANSCRIPTION FACTOR (EUROFUNG)-RELATED-RELATED"/>
    <property type="match status" value="1"/>
</dbReference>
<evidence type="ECO:0000256" key="1">
    <source>
        <dbReference type="ARBA" id="ARBA00023242"/>
    </source>
</evidence>
<dbReference type="OrthoDB" id="4314040at2759"/>
<evidence type="ECO:0008006" key="5">
    <source>
        <dbReference type="Google" id="ProtNLM"/>
    </source>
</evidence>
<evidence type="ECO:0000313" key="3">
    <source>
        <dbReference type="EMBL" id="ROV92767.1"/>
    </source>
</evidence>
<keyword evidence="4" id="KW-1185">Reference proteome</keyword>
<dbReference type="AlphaFoldDB" id="A0A423VP12"/>
<proteinExistence type="predicted"/>
<dbReference type="Proteomes" id="UP000283895">
    <property type="component" value="Unassembled WGS sequence"/>
</dbReference>
<dbReference type="EMBL" id="LKEA01000048">
    <property type="protein sequence ID" value="ROV92767.1"/>
    <property type="molecule type" value="Genomic_DNA"/>
</dbReference>
<reference evidence="3 4" key="1">
    <citation type="submission" date="2015-09" db="EMBL/GenBank/DDBJ databases">
        <title>Host preference determinants of Valsa canker pathogens revealed by comparative genomics.</title>
        <authorList>
            <person name="Yin Z."/>
            <person name="Huang L."/>
        </authorList>
    </citation>
    <scope>NUCLEOTIDE SEQUENCE [LARGE SCALE GENOMIC DNA]</scope>
    <source>
        <strain evidence="3 4">03-1</strain>
    </source>
</reference>
<organism evidence="3 4">
    <name type="scientific">Cytospora schulzeri</name>
    <dbReference type="NCBI Taxonomy" id="448051"/>
    <lineage>
        <taxon>Eukaryota</taxon>
        <taxon>Fungi</taxon>
        <taxon>Dikarya</taxon>
        <taxon>Ascomycota</taxon>
        <taxon>Pezizomycotina</taxon>
        <taxon>Sordariomycetes</taxon>
        <taxon>Sordariomycetidae</taxon>
        <taxon>Diaporthales</taxon>
        <taxon>Cytosporaceae</taxon>
        <taxon>Cytospora</taxon>
    </lineage>
</organism>
<feature type="compositionally biased region" description="Polar residues" evidence="2">
    <location>
        <begin position="74"/>
        <end position="86"/>
    </location>
</feature>